<feature type="transmembrane region" description="Helical" evidence="1">
    <location>
        <begin position="308"/>
        <end position="329"/>
    </location>
</feature>
<organism evidence="2 3">
    <name type="scientific">Shewanella canadensis</name>
    <dbReference type="NCBI Taxonomy" id="271096"/>
    <lineage>
        <taxon>Bacteria</taxon>
        <taxon>Pseudomonadati</taxon>
        <taxon>Pseudomonadota</taxon>
        <taxon>Gammaproteobacteria</taxon>
        <taxon>Alteromonadales</taxon>
        <taxon>Shewanellaceae</taxon>
        <taxon>Shewanella</taxon>
    </lineage>
</organism>
<gene>
    <name evidence="2" type="ORF">EKG38_07455</name>
</gene>
<evidence type="ECO:0000256" key="1">
    <source>
        <dbReference type="SAM" id="Phobius"/>
    </source>
</evidence>
<dbReference type="InterPro" id="IPR022604">
    <property type="entry name" value="DUF2955"/>
</dbReference>
<dbReference type="OrthoDB" id="7059606at2"/>
<name>A0A3S0RYX2_9GAMM</name>
<reference evidence="2 3" key="1">
    <citation type="submission" date="2018-12" db="EMBL/GenBank/DDBJ databases">
        <authorList>
            <person name="Yu L."/>
        </authorList>
    </citation>
    <scope>NUCLEOTIDE SEQUENCE [LARGE SCALE GENOMIC DNA]</scope>
    <source>
        <strain evidence="2 3">HAW-EB2</strain>
    </source>
</reference>
<keyword evidence="1" id="KW-0472">Membrane</keyword>
<accession>A0A3S0RYX2</accession>
<proteinExistence type="predicted"/>
<feature type="transmembrane region" description="Helical" evidence="1">
    <location>
        <begin position="280"/>
        <end position="302"/>
    </location>
</feature>
<keyword evidence="3" id="KW-1185">Reference proteome</keyword>
<evidence type="ECO:0000313" key="2">
    <source>
        <dbReference type="EMBL" id="RTR39630.1"/>
    </source>
</evidence>
<evidence type="ECO:0000313" key="3">
    <source>
        <dbReference type="Proteomes" id="UP000267448"/>
    </source>
</evidence>
<feature type="transmembrane region" description="Helical" evidence="1">
    <location>
        <begin position="254"/>
        <end position="273"/>
    </location>
</feature>
<feature type="transmembrane region" description="Helical" evidence="1">
    <location>
        <begin position="62"/>
        <end position="80"/>
    </location>
</feature>
<dbReference type="Pfam" id="PF11168">
    <property type="entry name" value="DUF2955"/>
    <property type="match status" value="1"/>
</dbReference>
<dbReference type="AlphaFoldDB" id="A0A3S0RYX2"/>
<feature type="transmembrane region" description="Helical" evidence="1">
    <location>
        <begin position="143"/>
        <end position="161"/>
    </location>
</feature>
<protein>
    <submittedName>
        <fullName evidence="2">DUF2955 domain-containing protein</fullName>
    </submittedName>
</protein>
<feature type="transmembrane region" description="Helical" evidence="1">
    <location>
        <begin position="109"/>
        <end position="131"/>
    </location>
</feature>
<dbReference type="RefSeq" id="WP_126519649.1">
    <property type="nucleotide sequence ID" value="NZ_RXNU01000003.1"/>
</dbReference>
<feature type="transmembrane region" description="Helical" evidence="1">
    <location>
        <begin position="21"/>
        <end position="42"/>
    </location>
</feature>
<sequence length="344" mass="38061">MSINAMNTSRGDGFLKDMIRYVLAVMVPVIITMIWQWELAYICPTLVTVLVAPKAQVLSKHQVYSLLLAMLGSSIVSILLIGLIKPYPVVSIIATGWVLYWTFRFQAKGGSLLVALLWLLSTLSYPAFAVLDMQFTINNITGLLTSYSIAIAASIFCFALIPNKNTVNQTRKSEEYNEHEVSRFALQNTLVLLPLFTAFIMFELQYGILFLIYASLLVTQGSLNQGLKSLVGLMMANGLGGLVAIIAFELSIMAPIAPFYMSVVLLFSMIFTYKTFTKGALYSSAFSCFLILLTDVTTTIGYSVDTFFYERLLFIALANLYVLCAFIVLKAGNALKSSPKPIYS</sequence>
<keyword evidence="1" id="KW-0812">Transmembrane</keyword>
<comment type="caution">
    <text evidence="2">The sequence shown here is derived from an EMBL/GenBank/DDBJ whole genome shotgun (WGS) entry which is preliminary data.</text>
</comment>
<keyword evidence="1" id="KW-1133">Transmembrane helix</keyword>
<dbReference type="Proteomes" id="UP000267448">
    <property type="component" value="Unassembled WGS sequence"/>
</dbReference>
<feature type="transmembrane region" description="Helical" evidence="1">
    <location>
        <begin position="87"/>
        <end position="103"/>
    </location>
</feature>
<feature type="transmembrane region" description="Helical" evidence="1">
    <location>
        <begin position="191"/>
        <end position="218"/>
    </location>
</feature>
<dbReference type="EMBL" id="RXNU01000003">
    <property type="protein sequence ID" value="RTR39630.1"/>
    <property type="molecule type" value="Genomic_DNA"/>
</dbReference>
<feature type="transmembrane region" description="Helical" evidence="1">
    <location>
        <begin position="230"/>
        <end position="248"/>
    </location>
</feature>